<sequence>MSSLPIALTPAPPKRKSVFLSIFSRLASPSYHPPSDQCQLAPSLIEVHMPPATLLYSTCGDSIRFRSFSFPHVLSLIVTYARVSCTYRHLHSLDSAYVHLWLHRVGIILYIEHLFSCSSPCRHKCTGLFKASSAGASSPAALSTSLQSPV</sequence>
<organism evidence="1 2">
    <name type="scientific">Laetiporus sulphureus 93-53</name>
    <dbReference type="NCBI Taxonomy" id="1314785"/>
    <lineage>
        <taxon>Eukaryota</taxon>
        <taxon>Fungi</taxon>
        <taxon>Dikarya</taxon>
        <taxon>Basidiomycota</taxon>
        <taxon>Agaricomycotina</taxon>
        <taxon>Agaricomycetes</taxon>
        <taxon>Polyporales</taxon>
        <taxon>Laetiporus</taxon>
    </lineage>
</organism>
<dbReference type="RefSeq" id="XP_040758775.1">
    <property type="nucleotide sequence ID" value="XM_040902691.1"/>
</dbReference>
<name>A0A165BGZ1_9APHY</name>
<accession>A0A165BGZ1</accession>
<proteinExistence type="predicted"/>
<dbReference type="AlphaFoldDB" id="A0A165BGZ1"/>
<evidence type="ECO:0000313" key="2">
    <source>
        <dbReference type="Proteomes" id="UP000076871"/>
    </source>
</evidence>
<evidence type="ECO:0000313" key="1">
    <source>
        <dbReference type="EMBL" id="KZT01035.1"/>
    </source>
</evidence>
<dbReference type="GeneID" id="63819722"/>
<keyword evidence="2" id="KW-1185">Reference proteome</keyword>
<dbReference type="EMBL" id="KV427671">
    <property type="protein sequence ID" value="KZT01035.1"/>
    <property type="molecule type" value="Genomic_DNA"/>
</dbReference>
<dbReference type="InParanoid" id="A0A165BGZ1"/>
<reference evidence="1 2" key="1">
    <citation type="journal article" date="2016" name="Mol. Biol. Evol.">
        <title>Comparative Genomics of Early-Diverging Mushroom-Forming Fungi Provides Insights into the Origins of Lignocellulose Decay Capabilities.</title>
        <authorList>
            <person name="Nagy L.G."/>
            <person name="Riley R."/>
            <person name="Tritt A."/>
            <person name="Adam C."/>
            <person name="Daum C."/>
            <person name="Floudas D."/>
            <person name="Sun H."/>
            <person name="Yadav J.S."/>
            <person name="Pangilinan J."/>
            <person name="Larsson K.H."/>
            <person name="Matsuura K."/>
            <person name="Barry K."/>
            <person name="Labutti K."/>
            <person name="Kuo R."/>
            <person name="Ohm R.A."/>
            <person name="Bhattacharya S.S."/>
            <person name="Shirouzu T."/>
            <person name="Yoshinaga Y."/>
            <person name="Martin F.M."/>
            <person name="Grigoriev I.V."/>
            <person name="Hibbett D.S."/>
        </authorList>
    </citation>
    <scope>NUCLEOTIDE SEQUENCE [LARGE SCALE GENOMIC DNA]</scope>
    <source>
        <strain evidence="1 2">93-53</strain>
    </source>
</reference>
<gene>
    <name evidence="1" type="ORF">LAESUDRAFT_496761</name>
</gene>
<protein>
    <submittedName>
        <fullName evidence="1">Uncharacterized protein</fullName>
    </submittedName>
</protein>
<dbReference type="Proteomes" id="UP000076871">
    <property type="component" value="Unassembled WGS sequence"/>
</dbReference>